<evidence type="ECO:0000256" key="10">
    <source>
        <dbReference type="ARBA" id="ARBA00038489"/>
    </source>
</evidence>
<dbReference type="PANTHER" id="PTHR42801">
    <property type="entry name" value="THIOREDOXIN-DEPENDENT PEROXIDE REDUCTASE"/>
    <property type="match status" value="1"/>
</dbReference>
<dbReference type="CDD" id="cd03017">
    <property type="entry name" value="PRX_BCP"/>
    <property type="match status" value="1"/>
</dbReference>
<reference evidence="15 16" key="1">
    <citation type="submission" date="2018-11" db="EMBL/GenBank/DDBJ databases">
        <title>Sequencing the genomes of 1000 actinobacteria strains.</title>
        <authorList>
            <person name="Klenk H.-P."/>
        </authorList>
    </citation>
    <scope>NUCLEOTIDE SEQUENCE [LARGE SCALE GENOMIC DNA]</scope>
    <source>
        <strain evidence="15 16">DSM 9580</strain>
    </source>
</reference>
<evidence type="ECO:0000313" key="15">
    <source>
        <dbReference type="EMBL" id="ROR64824.1"/>
    </source>
</evidence>
<dbReference type="NCBIfam" id="NF006960">
    <property type="entry name" value="PRK09437.1"/>
    <property type="match status" value="1"/>
</dbReference>
<comment type="function">
    <text evidence="1">Thiol-specific peroxidase that catalyzes the reduction of hydrogen peroxide and organic hydroperoxides to water and alcohols, respectively. Plays a role in cell protection against oxidative stress by detoxifying peroxides and as sensor of hydrogen peroxide-mediated signaling events.</text>
</comment>
<dbReference type="GO" id="GO:0005737">
    <property type="term" value="C:cytoplasm"/>
    <property type="evidence" value="ECO:0007669"/>
    <property type="project" value="TreeGrafter"/>
</dbReference>
<dbReference type="GO" id="GO:0045454">
    <property type="term" value="P:cell redox homeostasis"/>
    <property type="evidence" value="ECO:0007669"/>
    <property type="project" value="TreeGrafter"/>
</dbReference>
<proteinExistence type="inferred from homology"/>
<evidence type="ECO:0000256" key="1">
    <source>
        <dbReference type="ARBA" id="ARBA00003330"/>
    </source>
</evidence>
<evidence type="ECO:0000256" key="8">
    <source>
        <dbReference type="ARBA" id="ARBA00023284"/>
    </source>
</evidence>
<keyword evidence="6" id="KW-0560">Oxidoreductase</keyword>
<dbReference type="Pfam" id="PF00578">
    <property type="entry name" value="AhpC-TSA"/>
    <property type="match status" value="1"/>
</dbReference>
<comment type="similarity">
    <text evidence="10">Belongs to the peroxiredoxin family. BCP/PrxQ subfamily.</text>
</comment>
<keyword evidence="16" id="KW-1185">Reference proteome</keyword>
<dbReference type="GO" id="GO:0034599">
    <property type="term" value="P:cellular response to oxidative stress"/>
    <property type="evidence" value="ECO:0007669"/>
    <property type="project" value="TreeGrafter"/>
</dbReference>
<evidence type="ECO:0000313" key="16">
    <source>
        <dbReference type="Proteomes" id="UP000275456"/>
    </source>
</evidence>
<name>A0A3N2AP41_9MICO</name>
<keyword evidence="4" id="KW-0575">Peroxidase</keyword>
<evidence type="ECO:0000256" key="9">
    <source>
        <dbReference type="ARBA" id="ARBA00032824"/>
    </source>
</evidence>
<evidence type="ECO:0000256" key="5">
    <source>
        <dbReference type="ARBA" id="ARBA00022862"/>
    </source>
</evidence>
<gene>
    <name evidence="15" type="ORF">EDD26_0174</name>
</gene>
<protein>
    <recommendedName>
        <fullName evidence="3">thioredoxin-dependent peroxiredoxin</fullName>
        <ecNumber evidence="3">1.11.1.24</ecNumber>
    </recommendedName>
    <alternativeName>
        <fullName evidence="11">Bacterioferritin comigratory protein</fullName>
    </alternativeName>
    <alternativeName>
        <fullName evidence="9">Thioredoxin peroxidase</fullName>
    </alternativeName>
</protein>
<keyword evidence="7" id="KW-1015">Disulfide bond</keyword>
<dbReference type="InterPro" id="IPR050924">
    <property type="entry name" value="Peroxiredoxin_BCP/PrxQ"/>
</dbReference>
<dbReference type="Gene3D" id="3.40.30.10">
    <property type="entry name" value="Glutaredoxin"/>
    <property type="match status" value="1"/>
</dbReference>
<dbReference type="PROSITE" id="PS51352">
    <property type="entry name" value="THIOREDOXIN_2"/>
    <property type="match status" value="1"/>
</dbReference>
<feature type="region of interest" description="Disordered" evidence="13">
    <location>
        <begin position="1"/>
        <end position="28"/>
    </location>
</feature>
<keyword evidence="5" id="KW-0049">Antioxidant</keyword>
<evidence type="ECO:0000256" key="6">
    <source>
        <dbReference type="ARBA" id="ARBA00023002"/>
    </source>
</evidence>
<evidence type="ECO:0000256" key="12">
    <source>
        <dbReference type="ARBA" id="ARBA00049091"/>
    </source>
</evidence>
<dbReference type="SUPFAM" id="SSF52833">
    <property type="entry name" value="Thioredoxin-like"/>
    <property type="match status" value="1"/>
</dbReference>
<dbReference type="AlphaFoldDB" id="A0A3N2AP41"/>
<dbReference type="InterPro" id="IPR013766">
    <property type="entry name" value="Thioredoxin_domain"/>
</dbReference>
<dbReference type="InterPro" id="IPR036249">
    <property type="entry name" value="Thioredoxin-like_sf"/>
</dbReference>
<dbReference type="EMBL" id="RKHJ01000001">
    <property type="protein sequence ID" value="ROR64824.1"/>
    <property type="molecule type" value="Genomic_DNA"/>
</dbReference>
<dbReference type="PANTHER" id="PTHR42801:SF4">
    <property type="entry name" value="AHPC_TSA FAMILY PROTEIN"/>
    <property type="match status" value="1"/>
</dbReference>
<comment type="catalytic activity">
    <reaction evidence="12">
        <text>a hydroperoxide + [thioredoxin]-dithiol = an alcohol + [thioredoxin]-disulfide + H2O</text>
        <dbReference type="Rhea" id="RHEA:62620"/>
        <dbReference type="Rhea" id="RHEA-COMP:10698"/>
        <dbReference type="Rhea" id="RHEA-COMP:10700"/>
        <dbReference type="ChEBI" id="CHEBI:15377"/>
        <dbReference type="ChEBI" id="CHEBI:29950"/>
        <dbReference type="ChEBI" id="CHEBI:30879"/>
        <dbReference type="ChEBI" id="CHEBI:35924"/>
        <dbReference type="ChEBI" id="CHEBI:50058"/>
        <dbReference type="EC" id="1.11.1.24"/>
    </reaction>
</comment>
<evidence type="ECO:0000256" key="7">
    <source>
        <dbReference type="ARBA" id="ARBA00023157"/>
    </source>
</evidence>
<evidence type="ECO:0000256" key="2">
    <source>
        <dbReference type="ARBA" id="ARBA00011245"/>
    </source>
</evidence>
<organism evidence="15 16">
    <name type="scientific">Agrococcus jenensis</name>
    <dbReference type="NCBI Taxonomy" id="46353"/>
    <lineage>
        <taxon>Bacteria</taxon>
        <taxon>Bacillati</taxon>
        <taxon>Actinomycetota</taxon>
        <taxon>Actinomycetes</taxon>
        <taxon>Micrococcales</taxon>
        <taxon>Microbacteriaceae</taxon>
        <taxon>Agrococcus</taxon>
    </lineage>
</organism>
<comment type="caution">
    <text evidence="15">The sequence shown here is derived from an EMBL/GenBank/DDBJ whole genome shotgun (WGS) entry which is preliminary data.</text>
</comment>
<dbReference type="InterPro" id="IPR000866">
    <property type="entry name" value="AhpC/TSA"/>
</dbReference>
<dbReference type="Proteomes" id="UP000275456">
    <property type="component" value="Unassembled WGS sequence"/>
</dbReference>
<dbReference type="EC" id="1.11.1.24" evidence="3"/>
<keyword evidence="8" id="KW-0676">Redox-active center</keyword>
<dbReference type="FunFam" id="3.40.30.10:FF:000007">
    <property type="entry name" value="Thioredoxin-dependent thiol peroxidase"/>
    <property type="match status" value="1"/>
</dbReference>
<evidence type="ECO:0000256" key="11">
    <source>
        <dbReference type="ARBA" id="ARBA00041373"/>
    </source>
</evidence>
<evidence type="ECO:0000256" key="4">
    <source>
        <dbReference type="ARBA" id="ARBA00022559"/>
    </source>
</evidence>
<sequence length="167" mass="18510">MEPADAGWMEPMTHLEPGMPAPDFTLPDQHGEPVSLASLRGRRVIVYFYPEALTSACKQQACDFRDAQPDLGRHGYAVLGISRDSVEKLARASDLDALSFPLLSDADLTVHRAWGTFGEKNSYGRIVEGVRRSTFVLDEDGVITHAFYNTRAKGHLEMLDKRLAFSA</sequence>
<evidence type="ECO:0000256" key="3">
    <source>
        <dbReference type="ARBA" id="ARBA00013017"/>
    </source>
</evidence>
<evidence type="ECO:0000256" key="13">
    <source>
        <dbReference type="SAM" id="MobiDB-lite"/>
    </source>
</evidence>
<comment type="subunit">
    <text evidence="2">Monomer.</text>
</comment>
<evidence type="ECO:0000259" key="14">
    <source>
        <dbReference type="PROSITE" id="PS51352"/>
    </source>
</evidence>
<accession>A0A3N2AP41</accession>
<dbReference type="GO" id="GO:0008379">
    <property type="term" value="F:thioredoxin peroxidase activity"/>
    <property type="evidence" value="ECO:0007669"/>
    <property type="project" value="TreeGrafter"/>
</dbReference>
<feature type="domain" description="Thioredoxin" evidence="14">
    <location>
        <begin position="15"/>
        <end position="164"/>
    </location>
</feature>